<dbReference type="PRINTS" id="PR00206">
    <property type="entry name" value="CONNEXIN"/>
</dbReference>
<dbReference type="PROSITE" id="PS00407">
    <property type="entry name" value="CONNEXINS_1"/>
    <property type="match status" value="1"/>
</dbReference>
<proteinExistence type="evidence at transcript level"/>
<dbReference type="PANTHER" id="PTHR11984:SF13">
    <property type="entry name" value="GAP JUNCTION ALPHA-5 PROTEIN"/>
    <property type="match status" value="1"/>
</dbReference>
<evidence type="ECO:0000256" key="2">
    <source>
        <dbReference type="ARBA" id="ARBA00004651"/>
    </source>
</evidence>
<dbReference type="GO" id="GO:0007507">
    <property type="term" value="P:heart development"/>
    <property type="evidence" value="ECO:0007669"/>
    <property type="project" value="TreeGrafter"/>
</dbReference>
<feature type="region of interest" description="Disordered" evidence="10">
    <location>
        <begin position="278"/>
        <end position="297"/>
    </location>
</feature>
<dbReference type="InterPro" id="IPR038359">
    <property type="entry name" value="Connexin_N_sf"/>
</dbReference>
<comment type="subunit">
    <text evidence="9">A connexon is composed of a hexamer of connexins.</text>
</comment>
<evidence type="ECO:0000256" key="7">
    <source>
        <dbReference type="ARBA" id="ARBA00022989"/>
    </source>
</evidence>
<evidence type="ECO:0000313" key="14">
    <source>
        <dbReference type="EMBL" id="AFP01797.1"/>
    </source>
</evidence>
<dbReference type="InterPro" id="IPR013092">
    <property type="entry name" value="Connexin_N"/>
</dbReference>
<keyword evidence="6" id="KW-0965">Cell junction</keyword>
<dbReference type="InterPro" id="IPR019570">
    <property type="entry name" value="Connexin_CCC"/>
</dbReference>
<comment type="similarity">
    <text evidence="9">Belongs to the connexin family.</text>
</comment>
<evidence type="ECO:0000256" key="4">
    <source>
        <dbReference type="ARBA" id="ARBA00022692"/>
    </source>
</evidence>
<dbReference type="Pfam" id="PF00029">
    <property type="entry name" value="Connexin"/>
    <property type="match status" value="1"/>
</dbReference>
<evidence type="ECO:0000256" key="1">
    <source>
        <dbReference type="ARBA" id="ARBA00004610"/>
    </source>
</evidence>
<dbReference type="Pfam" id="PF16791">
    <property type="entry name" value="Connexin40_C"/>
    <property type="match status" value="1"/>
</dbReference>
<dbReference type="EMBL" id="JW869279">
    <property type="protein sequence ID" value="AFP01797.1"/>
    <property type="molecule type" value="mRNA"/>
</dbReference>
<dbReference type="Gene3D" id="1.20.1440.80">
    <property type="entry name" value="Gap junction channel protein cysteine-rich domain"/>
    <property type="match status" value="1"/>
</dbReference>
<sequence>MGDWSFLGNVLEQVQEHSTVMGKVWLSVLFIFRILVLGTAAESSWGDENSDFECDTLQPGCENVCYDKAFPISHIRYWVLQIIFVSTPSLFYMAHTMHIVRMEEKRKLKEEKKHASKDNEPFFQEKEYLEEKVTVHIKEDGVCKVALKGALLRTYVFSILVRSVIEVGFIFGQYLIYGIFLKPMFHCHRWPCPNSVNCFLSRPTEKNIFIVFMLAVAGLSLFLSLLELYHLGWKKLKELLSNKYNNEAICDNSKKDHSLPPGYHNALESSSPHSYTPLPGFNHSAVNQNGGNNPFSNKLASQQNCANFATERDREHNDVLNGAFIHLNYAQTNNETPNATAPEISLQETPHKDKRRLSKCSRASSKAKSDDLTV</sequence>
<feature type="transmembrane region" description="Helical" evidence="11">
    <location>
        <begin position="154"/>
        <end position="176"/>
    </location>
</feature>
<organism evidence="14">
    <name type="scientific">Callorhinchus milii</name>
    <name type="common">Ghost shark</name>
    <dbReference type="NCBI Taxonomy" id="7868"/>
    <lineage>
        <taxon>Eukaryota</taxon>
        <taxon>Metazoa</taxon>
        <taxon>Chordata</taxon>
        <taxon>Craniata</taxon>
        <taxon>Vertebrata</taxon>
        <taxon>Chondrichthyes</taxon>
        <taxon>Holocephali</taxon>
        <taxon>Chimaeriformes</taxon>
        <taxon>Callorhinchidae</taxon>
        <taxon>Callorhinchus</taxon>
    </lineage>
</organism>
<keyword evidence="3" id="KW-1003">Cell membrane</keyword>
<keyword evidence="5 9" id="KW-0303">Gap junction</keyword>
<reference evidence="14" key="1">
    <citation type="journal article" date="2014" name="Nature">
        <title>Elephant shark genome provides unique insights into gnathostome evolution.</title>
        <authorList>
            <consortium name="International Elephant Shark Genome Sequencing Consortium"/>
            <person name="Venkatesh B."/>
            <person name="Lee A.P."/>
            <person name="Ravi V."/>
            <person name="Maurya A.K."/>
            <person name="Lian M.M."/>
            <person name="Swann J.B."/>
            <person name="Ohta Y."/>
            <person name="Flajnik M.F."/>
            <person name="Sutoh Y."/>
            <person name="Kasahara M."/>
            <person name="Hoon S."/>
            <person name="Gangu V."/>
            <person name="Roy S.W."/>
            <person name="Irimia M."/>
            <person name="Korzh V."/>
            <person name="Kondrychyn I."/>
            <person name="Lim Z.W."/>
            <person name="Tay B.H."/>
            <person name="Tohari S."/>
            <person name="Kong K.W."/>
            <person name="Ho S."/>
            <person name="Lorente-Galdos B."/>
            <person name="Quilez J."/>
            <person name="Marques-Bonet T."/>
            <person name="Raney B.J."/>
            <person name="Ingham P.W."/>
            <person name="Tay A."/>
            <person name="Hillier L.W."/>
            <person name="Minx P."/>
            <person name="Boehm T."/>
            <person name="Wilson R.K."/>
            <person name="Brenner S."/>
            <person name="Warren W.C."/>
        </authorList>
    </citation>
    <scope>NUCLEOTIDE SEQUENCE</scope>
    <source>
        <tissue evidence="14">Heart</tissue>
    </source>
</reference>
<evidence type="ECO:0000259" key="12">
    <source>
        <dbReference type="SMART" id="SM00037"/>
    </source>
</evidence>
<accession>V9KTI4</accession>
<feature type="transmembrane region" description="Helical" evidence="11">
    <location>
        <begin position="208"/>
        <end position="229"/>
    </location>
</feature>
<dbReference type="InterPro" id="IPR034634">
    <property type="entry name" value="Connexin_C"/>
</dbReference>
<evidence type="ECO:0000256" key="5">
    <source>
        <dbReference type="ARBA" id="ARBA00022868"/>
    </source>
</evidence>
<evidence type="ECO:0000259" key="13">
    <source>
        <dbReference type="SMART" id="SM01089"/>
    </source>
</evidence>
<dbReference type="GO" id="GO:0005922">
    <property type="term" value="C:connexin complex"/>
    <property type="evidence" value="ECO:0007669"/>
    <property type="project" value="InterPro"/>
</dbReference>
<evidence type="ECO:0000256" key="10">
    <source>
        <dbReference type="SAM" id="MobiDB-lite"/>
    </source>
</evidence>
<evidence type="ECO:0000256" key="11">
    <source>
        <dbReference type="SAM" id="Phobius"/>
    </source>
</evidence>
<dbReference type="GO" id="GO:0007267">
    <property type="term" value="P:cell-cell signaling"/>
    <property type="evidence" value="ECO:0007669"/>
    <property type="project" value="TreeGrafter"/>
</dbReference>
<feature type="domain" description="Connexin cysteine-rich" evidence="13">
    <location>
        <begin position="165"/>
        <end position="231"/>
    </location>
</feature>
<feature type="region of interest" description="Disordered" evidence="10">
    <location>
        <begin position="334"/>
        <end position="374"/>
    </location>
</feature>
<feature type="compositionally biased region" description="Polar residues" evidence="10">
    <location>
        <begin position="284"/>
        <end position="297"/>
    </location>
</feature>
<dbReference type="GO" id="GO:0086076">
    <property type="term" value="F:gap junction channel activity involved in atrial cardiac muscle cell-AV node cell electrical coupling"/>
    <property type="evidence" value="ECO:0007669"/>
    <property type="project" value="TreeGrafter"/>
</dbReference>
<dbReference type="AlphaFoldDB" id="V9KTI4"/>
<feature type="domain" description="Connexin N-terminal" evidence="12">
    <location>
        <begin position="43"/>
        <end position="76"/>
    </location>
</feature>
<dbReference type="SUPFAM" id="SSF118220">
    <property type="entry name" value="Connexin43"/>
    <property type="match status" value="1"/>
</dbReference>
<dbReference type="InterPro" id="IPR031862">
    <property type="entry name" value="Cx40_C"/>
</dbReference>
<keyword evidence="8 11" id="KW-0472">Membrane</keyword>
<name>V9KTI4_CALMI</name>
<dbReference type="FunFam" id="1.20.1440.80:FF:000001">
    <property type="entry name" value="Gap junction alpha-1"/>
    <property type="match status" value="1"/>
</dbReference>
<dbReference type="SMART" id="SM01089">
    <property type="entry name" value="Connexin_CCC"/>
    <property type="match status" value="1"/>
</dbReference>
<dbReference type="PANTHER" id="PTHR11984">
    <property type="entry name" value="CONNEXIN"/>
    <property type="match status" value="1"/>
</dbReference>
<feature type="transmembrane region" description="Helical" evidence="11">
    <location>
        <begin position="78"/>
        <end position="100"/>
    </location>
</feature>
<dbReference type="InterPro" id="IPR000500">
    <property type="entry name" value="Connexin"/>
</dbReference>
<dbReference type="InterPro" id="IPR017990">
    <property type="entry name" value="Connexin_CS"/>
</dbReference>
<dbReference type="PROSITE" id="PS00408">
    <property type="entry name" value="CONNEXINS_2"/>
    <property type="match status" value="1"/>
</dbReference>
<keyword evidence="4 9" id="KW-0812">Transmembrane</keyword>
<dbReference type="SMART" id="SM00037">
    <property type="entry name" value="CNX"/>
    <property type="match status" value="1"/>
</dbReference>
<comment type="subcellular location">
    <subcellularLocation>
        <location evidence="1">Cell junction</location>
        <location evidence="1">Gap junction</location>
    </subcellularLocation>
    <subcellularLocation>
        <location evidence="2 9">Cell membrane</location>
        <topology evidence="2 9">Multi-pass membrane protein</topology>
    </subcellularLocation>
</comment>
<evidence type="ECO:0000256" key="3">
    <source>
        <dbReference type="ARBA" id="ARBA00022475"/>
    </source>
</evidence>
<protein>
    <recommendedName>
        <fullName evidence="9">Gap junction protein</fullName>
    </recommendedName>
</protein>
<evidence type="ECO:0000256" key="9">
    <source>
        <dbReference type="RuleBase" id="RU000630"/>
    </source>
</evidence>
<comment type="function">
    <text evidence="9">One gap junction consists of a cluster of closely packed pairs of transmembrane channels, the connexons, through which materials of low MW diffuse from one cell to a neighboring cell.</text>
</comment>
<keyword evidence="7 11" id="KW-1133">Transmembrane helix</keyword>
<evidence type="ECO:0000256" key="6">
    <source>
        <dbReference type="ARBA" id="ARBA00022949"/>
    </source>
</evidence>
<evidence type="ECO:0000256" key="8">
    <source>
        <dbReference type="ARBA" id="ARBA00023136"/>
    </source>
</evidence>